<protein>
    <submittedName>
        <fullName evidence="1">Uncharacterized protein</fullName>
    </submittedName>
</protein>
<evidence type="ECO:0000313" key="1">
    <source>
        <dbReference type="EMBL" id="KAF4707851.1"/>
    </source>
</evidence>
<keyword evidence="2" id="KW-1185">Reference proteome</keyword>
<name>A0A7J6QI97_PEROL</name>
<accession>A0A7J6QI97</accession>
<gene>
    <name evidence="1" type="ORF">FOZ63_001960</name>
</gene>
<sequence>ACLLGHPRGLDILGSLFASPFPITRVICGLILATLVSAERLDDVTLLSKIDSGLASLRGSSGAVFGRGLQSDREEIYLVPSGSFPLVTDFQLSKTIIGAAEGLVLPSVPTINDFVTQLLLQFIKEGMRTPGTVGLRLQQNEKAAQEELLASVRSLQGHLSRLEKCLAENHHSDDDWNLIGTLGPEAELDHEAIAKRLGN</sequence>
<dbReference type="Proteomes" id="UP000553632">
    <property type="component" value="Unassembled WGS sequence"/>
</dbReference>
<evidence type="ECO:0000313" key="2">
    <source>
        <dbReference type="Proteomes" id="UP000553632"/>
    </source>
</evidence>
<reference evidence="1 2" key="1">
    <citation type="submission" date="2020-04" db="EMBL/GenBank/DDBJ databases">
        <title>Perkinsus olseni comparative genomics.</title>
        <authorList>
            <person name="Bogema D.R."/>
        </authorList>
    </citation>
    <scope>NUCLEOTIDE SEQUENCE [LARGE SCALE GENOMIC DNA]</scope>
    <source>
        <strain evidence="1 2">ATCC PRA-207</strain>
    </source>
</reference>
<dbReference type="EMBL" id="JABANO010032871">
    <property type="protein sequence ID" value="KAF4707851.1"/>
    <property type="molecule type" value="Genomic_DNA"/>
</dbReference>
<feature type="non-terminal residue" evidence="1">
    <location>
        <position position="199"/>
    </location>
</feature>
<dbReference type="AlphaFoldDB" id="A0A7J6QI97"/>
<organism evidence="1 2">
    <name type="scientific">Perkinsus olseni</name>
    <name type="common">Perkinsus atlanticus</name>
    <dbReference type="NCBI Taxonomy" id="32597"/>
    <lineage>
        <taxon>Eukaryota</taxon>
        <taxon>Sar</taxon>
        <taxon>Alveolata</taxon>
        <taxon>Perkinsozoa</taxon>
        <taxon>Perkinsea</taxon>
        <taxon>Perkinsida</taxon>
        <taxon>Perkinsidae</taxon>
        <taxon>Perkinsus</taxon>
    </lineage>
</organism>
<feature type="non-terminal residue" evidence="1">
    <location>
        <position position="1"/>
    </location>
</feature>
<proteinExistence type="predicted"/>
<comment type="caution">
    <text evidence="1">The sequence shown here is derived from an EMBL/GenBank/DDBJ whole genome shotgun (WGS) entry which is preliminary data.</text>
</comment>